<gene>
    <name evidence="1" type="ORF">JYU34_010038</name>
</gene>
<name>A0ABQ7QHK9_PLUXY</name>
<dbReference type="EMBL" id="JAHIBW010000014">
    <property type="protein sequence ID" value="KAG7304692.1"/>
    <property type="molecule type" value="Genomic_DNA"/>
</dbReference>
<organism evidence="1 2">
    <name type="scientific">Plutella xylostella</name>
    <name type="common">Diamondback moth</name>
    <name type="synonym">Plutella maculipennis</name>
    <dbReference type="NCBI Taxonomy" id="51655"/>
    <lineage>
        <taxon>Eukaryota</taxon>
        <taxon>Metazoa</taxon>
        <taxon>Ecdysozoa</taxon>
        <taxon>Arthropoda</taxon>
        <taxon>Hexapoda</taxon>
        <taxon>Insecta</taxon>
        <taxon>Pterygota</taxon>
        <taxon>Neoptera</taxon>
        <taxon>Endopterygota</taxon>
        <taxon>Lepidoptera</taxon>
        <taxon>Glossata</taxon>
        <taxon>Ditrysia</taxon>
        <taxon>Yponomeutoidea</taxon>
        <taxon>Plutellidae</taxon>
        <taxon>Plutella</taxon>
    </lineage>
</organism>
<sequence length="453" mass="53979">MLRSYGIQPFWLLPPSEYDLTDEEYYSLYSPYPKLDLEIFDNTDFDCRTPEEWMGLGLIEGEQHPCPGLAYIPRDETKTKKIYGGDKIQIFNNIYDWTNAAVFSFDKITDKWHIMALDGTKRRFDIPRIRLMFKADDPETFVQRIKFAVDHRNEVENNIRFYLYLDCLMLHALPEIPSNWMEQIMGLVRLNKKIVPDEVQLNILRQEAENLYAKMQGKMVMLYTMQLYPTSYNFINEPTPEYVWRVPEYCCYPCLMDDFPGRVKYNQWYSLYVLSESVSCIHLVVDECLKVESMLFFTSNYGRNVSLAEFDAAQQHTTTMMLKYLNISWLNNIAHAIRMSFRDVGKGSFNIYEKKWEFYIVSKLYRFMQLVRFRMQYALRYCIEQSMAMFVYMCETPCLCTYDCEEDFEWDPQDLLNSPFRSPTVTLFYFYLLMSADGPYYSTDTAQFEVNLI</sequence>
<dbReference type="Proteomes" id="UP000823941">
    <property type="component" value="Chromosome 14"/>
</dbReference>
<reference evidence="1 2" key="1">
    <citation type="submission" date="2021-06" db="EMBL/GenBank/DDBJ databases">
        <title>A haploid diamondback moth (Plutella xylostella L.) genome assembly resolves 31 chromosomes and identifies a diamide resistance mutation.</title>
        <authorList>
            <person name="Ward C.M."/>
            <person name="Perry K.D."/>
            <person name="Baker G."/>
            <person name="Powis K."/>
            <person name="Heckel D.G."/>
            <person name="Baxter S.W."/>
        </authorList>
    </citation>
    <scope>NUCLEOTIDE SEQUENCE [LARGE SCALE GENOMIC DNA]</scope>
    <source>
        <strain evidence="1 2">LV</strain>
        <tissue evidence="1">Single pupa</tissue>
    </source>
</reference>
<protein>
    <submittedName>
        <fullName evidence="1">Uncharacterized protein</fullName>
    </submittedName>
</protein>
<comment type="caution">
    <text evidence="1">The sequence shown here is derived from an EMBL/GenBank/DDBJ whole genome shotgun (WGS) entry which is preliminary data.</text>
</comment>
<keyword evidence="2" id="KW-1185">Reference proteome</keyword>
<accession>A0ABQ7QHK9</accession>
<proteinExistence type="predicted"/>
<evidence type="ECO:0000313" key="1">
    <source>
        <dbReference type="EMBL" id="KAG7304692.1"/>
    </source>
</evidence>
<evidence type="ECO:0000313" key="2">
    <source>
        <dbReference type="Proteomes" id="UP000823941"/>
    </source>
</evidence>